<evidence type="ECO:0000313" key="2">
    <source>
        <dbReference type="Proteomes" id="UP000078492"/>
    </source>
</evidence>
<reference evidence="1 2" key="1">
    <citation type="submission" date="2015-09" db="EMBL/GenBank/DDBJ databases">
        <title>Trachymyrmex cornetzi WGS genome.</title>
        <authorList>
            <person name="Nygaard S."/>
            <person name="Hu H."/>
            <person name="Boomsma J."/>
            <person name="Zhang G."/>
        </authorList>
    </citation>
    <scope>NUCLEOTIDE SEQUENCE [LARGE SCALE GENOMIC DNA]</scope>
    <source>
        <strain evidence="1">Tcor2-1</strain>
        <tissue evidence="1">Whole body</tissue>
    </source>
</reference>
<accession>A0A195DYP9</accession>
<evidence type="ECO:0000313" key="1">
    <source>
        <dbReference type="EMBL" id="KYN18025.1"/>
    </source>
</evidence>
<dbReference type="EMBL" id="KQ980050">
    <property type="protein sequence ID" value="KYN18025.1"/>
    <property type="molecule type" value="Genomic_DNA"/>
</dbReference>
<dbReference type="InterPro" id="IPR036388">
    <property type="entry name" value="WH-like_DNA-bd_sf"/>
</dbReference>
<proteinExistence type="predicted"/>
<evidence type="ECO:0008006" key="3">
    <source>
        <dbReference type="Google" id="ProtNLM"/>
    </source>
</evidence>
<organism evidence="1 2">
    <name type="scientific">Trachymyrmex cornetzi</name>
    <dbReference type="NCBI Taxonomy" id="471704"/>
    <lineage>
        <taxon>Eukaryota</taxon>
        <taxon>Metazoa</taxon>
        <taxon>Ecdysozoa</taxon>
        <taxon>Arthropoda</taxon>
        <taxon>Hexapoda</taxon>
        <taxon>Insecta</taxon>
        <taxon>Pterygota</taxon>
        <taxon>Neoptera</taxon>
        <taxon>Endopterygota</taxon>
        <taxon>Hymenoptera</taxon>
        <taxon>Apocrita</taxon>
        <taxon>Aculeata</taxon>
        <taxon>Formicoidea</taxon>
        <taxon>Formicidae</taxon>
        <taxon>Myrmicinae</taxon>
        <taxon>Trachymyrmex</taxon>
    </lineage>
</organism>
<sequence length="61" mass="7253">MGLPKEYFRHTLLLFFNQKKTNADLQTLLDENPAQSTSELDRELNIDRTTVIKRLRNMVFK</sequence>
<gene>
    <name evidence="1" type="ORF">ALC57_09670</name>
</gene>
<name>A0A195DYP9_9HYME</name>
<keyword evidence="2" id="KW-1185">Reference proteome</keyword>
<dbReference type="AlphaFoldDB" id="A0A195DYP9"/>
<protein>
    <recommendedName>
        <fullName evidence="3">Helix-turn-helix type 11 domain-containing protein</fullName>
    </recommendedName>
</protein>
<dbReference type="Proteomes" id="UP000078492">
    <property type="component" value="Unassembled WGS sequence"/>
</dbReference>
<dbReference type="Gene3D" id="1.10.10.10">
    <property type="entry name" value="Winged helix-like DNA-binding domain superfamily/Winged helix DNA-binding domain"/>
    <property type="match status" value="1"/>
</dbReference>